<dbReference type="AlphaFoldDB" id="A0A1I3DT00"/>
<gene>
    <name evidence="1" type="ORF">SAMN04489868_1516</name>
</gene>
<dbReference type="Gene3D" id="1.25.40.10">
    <property type="entry name" value="Tetratricopeptide repeat domain"/>
    <property type="match status" value="1"/>
</dbReference>
<dbReference type="InterPro" id="IPR011990">
    <property type="entry name" value="TPR-like_helical_dom_sf"/>
</dbReference>
<name>A0A1I3DT00_9LACT</name>
<dbReference type="EMBL" id="FOQE01000051">
    <property type="protein sequence ID" value="SFH89688.1"/>
    <property type="molecule type" value="Genomic_DNA"/>
</dbReference>
<dbReference type="InterPro" id="IPR010323">
    <property type="entry name" value="DUF924"/>
</dbReference>
<keyword evidence="2" id="KW-1185">Reference proteome</keyword>
<dbReference type="OrthoDB" id="7593450at2"/>
<dbReference type="Gene3D" id="1.20.58.320">
    <property type="entry name" value="TPR-like"/>
    <property type="match status" value="1"/>
</dbReference>
<sequence length="179" mass="20962">MEYRKVLDFWFNEVDPKKHFEKDEGFDQEIYTRFNQVHQQAVQGELAHWRTTLEGCLAEIIVLDQFSRNIYRGDPRSFAYDGMALVLAQEAIEQYDVSTLSKAELSFLYMPFMHSESLVIHEKALEYFHTEGLAEPLKFEIAHHDILVRFGRYPHRNEILGRASTPEEVAFLKQPGSSF</sequence>
<dbReference type="Proteomes" id="UP000198668">
    <property type="component" value="Unassembled WGS sequence"/>
</dbReference>
<organism evidence="1 2">
    <name type="scientific">Pisciglobus halotolerans</name>
    <dbReference type="NCBI Taxonomy" id="745365"/>
    <lineage>
        <taxon>Bacteria</taxon>
        <taxon>Bacillati</taxon>
        <taxon>Bacillota</taxon>
        <taxon>Bacilli</taxon>
        <taxon>Lactobacillales</taxon>
        <taxon>Carnobacteriaceae</taxon>
    </lineage>
</organism>
<evidence type="ECO:0000313" key="2">
    <source>
        <dbReference type="Proteomes" id="UP000198668"/>
    </source>
</evidence>
<dbReference type="RefSeq" id="WP_092093669.1">
    <property type="nucleotide sequence ID" value="NZ_FOQE01000051.1"/>
</dbReference>
<evidence type="ECO:0000313" key="1">
    <source>
        <dbReference type="EMBL" id="SFH89688.1"/>
    </source>
</evidence>
<accession>A0A1I3DT00</accession>
<dbReference type="SUPFAM" id="SSF48452">
    <property type="entry name" value="TPR-like"/>
    <property type="match status" value="1"/>
</dbReference>
<proteinExistence type="predicted"/>
<dbReference type="Pfam" id="PF06041">
    <property type="entry name" value="DUF924"/>
    <property type="match status" value="1"/>
</dbReference>
<reference evidence="1 2" key="1">
    <citation type="submission" date="2016-10" db="EMBL/GenBank/DDBJ databases">
        <authorList>
            <person name="de Groot N.N."/>
        </authorList>
    </citation>
    <scope>NUCLEOTIDE SEQUENCE [LARGE SCALE GENOMIC DNA]</scope>
    <source>
        <strain evidence="1 2">DSM 27630</strain>
    </source>
</reference>
<protein>
    <submittedName>
        <fullName evidence="1">Uncharacterized conserved protein, DUF924 family</fullName>
    </submittedName>
</protein>